<evidence type="ECO:0000313" key="1">
    <source>
        <dbReference type="EMBL" id="KAG8567065.1"/>
    </source>
</evidence>
<reference evidence="1" key="1">
    <citation type="thesis" date="2020" institute="ProQuest LLC" country="789 East Eisenhower Parkway, Ann Arbor, MI, USA">
        <title>Comparative Genomics and Chromosome Evolution.</title>
        <authorList>
            <person name="Mudd A.B."/>
        </authorList>
    </citation>
    <scope>NUCLEOTIDE SEQUENCE</scope>
    <source>
        <strain evidence="1">237g6f4</strain>
        <tissue evidence="1">Blood</tissue>
    </source>
</reference>
<dbReference type="Proteomes" id="UP000824782">
    <property type="component" value="Unassembled WGS sequence"/>
</dbReference>
<dbReference type="AlphaFoldDB" id="A0AAV7B450"/>
<proteinExistence type="predicted"/>
<name>A0AAV7B450_ENGPU</name>
<sequence length="89" mass="10206">MFFMYGYNHSNKCGKKMASNISIEIRPIYKNITLFDPFKEGFGLLIDSTETQKVSLYGLVASINGLLMRIVPAKCLWLTYPFLCLWPTC</sequence>
<keyword evidence="2" id="KW-1185">Reference proteome</keyword>
<protein>
    <submittedName>
        <fullName evidence="1">Uncharacterized protein</fullName>
    </submittedName>
</protein>
<organism evidence="1 2">
    <name type="scientific">Engystomops pustulosus</name>
    <name type="common">Tungara frog</name>
    <name type="synonym">Physalaemus pustulosus</name>
    <dbReference type="NCBI Taxonomy" id="76066"/>
    <lineage>
        <taxon>Eukaryota</taxon>
        <taxon>Metazoa</taxon>
        <taxon>Chordata</taxon>
        <taxon>Craniata</taxon>
        <taxon>Vertebrata</taxon>
        <taxon>Euteleostomi</taxon>
        <taxon>Amphibia</taxon>
        <taxon>Batrachia</taxon>
        <taxon>Anura</taxon>
        <taxon>Neobatrachia</taxon>
        <taxon>Hyloidea</taxon>
        <taxon>Leptodactylidae</taxon>
        <taxon>Leiuperinae</taxon>
        <taxon>Engystomops</taxon>
    </lineage>
</organism>
<dbReference type="EMBL" id="WNYA01000006">
    <property type="protein sequence ID" value="KAG8567065.1"/>
    <property type="molecule type" value="Genomic_DNA"/>
</dbReference>
<accession>A0AAV7B450</accession>
<gene>
    <name evidence="1" type="ORF">GDO81_013487</name>
</gene>
<evidence type="ECO:0000313" key="2">
    <source>
        <dbReference type="Proteomes" id="UP000824782"/>
    </source>
</evidence>
<comment type="caution">
    <text evidence="1">The sequence shown here is derived from an EMBL/GenBank/DDBJ whole genome shotgun (WGS) entry which is preliminary data.</text>
</comment>